<dbReference type="KEGG" id="eri:EEI45_00285"/>
<dbReference type="PANTHER" id="PTHR48105">
    <property type="entry name" value="THIOREDOXIN REDUCTASE 1-RELATED-RELATED"/>
    <property type="match status" value="1"/>
</dbReference>
<dbReference type="AlphaFoldDB" id="A0A3Q8S6F9"/>
<dbReference type="InterPro" id="IPR036188">
    <property type="entry name" value="FAD/NAD-bd_sf"/>
</dbReference>
<keyword evidence="1" id="KW-0285">Flavoprotein</keyword>
<dbReference type="SUPFAM" id="SSF51905">
    <property type="entry name" value="FAD/NAD(P)-binding domain"/>
    <property type="match status" value="1"/>
</dbReference>
<gene>
    <name evidence="4" type="ORF">EEI45_00285</name>
</gene>
<reference evidence="4 5" key="1">
    <citation type="journal article" date="2020" name="Int. J. Syst. Evol. Microbiol.">
        <title>Description of Erysipelothrix piscisicarius sp. nov., an emergent fish pathogen, and assessment of virulence using a tiger barb (Puntigrus tetrazona) infection model.</title>
        <authorList>
            <person name="Pomaranski E.K."/>
            <person name="Griffin M.J."/>
            <person name="Camus A.C."/>
            <person name="Armwood A.R."/>
            <person name="Shelley J."/>
            <person name="Waldbieser G.C."/>
            <person name="LaFrentz B.R."/>
            <person name="Garcia J.C."/>
            <person name="Yanong R."/>
            <person name="Soto E."/>
        </authorList>
    </citation>
    <scope>NUCLEOTIDE SEQUENCE [LARGE SCALE GENOMIC DNA]</scope>
    <source>
        <strain evidence="4 5">15TAL0474</strain>
    </source>
</reference>
<dbReference type="PRINTS" id="PR00368">
    <property type="entry name" value="FADPNR"/>
</dbReference>
<name>A0A3Q8S6F9_9FIRM</name>
<organism evidence="4 5">
    <name type="scientific">Erysipelothrix piscisicarius</name>
    <dbReference type="NCBI Taxonomy" id="2485784"/>
    <lineage>
        <taxon>Bacteria</taxon>
        <taxon>Bacillati</taxon>
        <taxon>Bacillota</taxon>
        <taxon>Erysipelotrichia</taxon>
        <taxon>Erysipelotrichales</taxon>
        <taxon>Erysipelotrichaceae</taxon>
        <taxon>Erysipelothrix</taxon>
    </lineage>
</organism>
<evidence type="ECO:0000259" key="3">
    <source>
        <dbReference type="Pfam" id="PF07992"/>
    </source>
</evidence>
<dbReference type="GO" id="GO:0016491">
    <property type="term" value="F:oxidoreductase activity"/>
    <property type="evidence" value="ECO:0007669"/>
    <property type="project" value="UniProtKB-KW"/>
</dbReference>
<evidence type="ECO:0000256" key="2">
    <source>
        <dbReference type="ARBA" id="ARBA00023002"/>
    </source>
</evidence>
<dbReference type="PRINTS" id="PR00469">
    <property type="entry name" value="PNDRDTASEII"/>
</dbReference>
<sequence>MKETDALIIGKGPAGIQAAVYLKRGNVNTTVIGKDLGASETARDVDNFYGFTSIGGVELVQRGIDQAIELGIEVVTDEVLSIGFDGATYVVETIHETYKAISVLLATGSHRNIPRIRKIRNYNGRGVSYCAVCDAFFYRGKTVAVVGSAEYAAHEAAELVEVASKVYVLTNGEPITGTFDDRCIILEEKVKTVVGEEKVSGVEMESGILELDGIFVAIGSATSTDLANKLGLGVENGRILVNENMETNMPGLYAAGDCTFGVQQIAKAVGDGCIAGMNMISYIRRIKRGLTT</sequence>
<dbReference type="EMBL" id="CP034234">
    <property type="protein sequence ID" value="AZK43459.1"/>
    <property type="molecule type" value="Genomic_DNA"/>
</dbReference>
<dbReference type="InterPro" id="IPR023753">
    <property type="entry name" value="FAD/NAD-binding_dom"/>
</dbReference>
<evidence type="ECO:0000313" key="5">
    <source>
        <dbReference type="Proteomes" id="UP000278804"/>
    </source>
</evidence>
<dbReference type="RefSeq" id="WP_125163684.1">
    <property type="nucleotide sequence ID" value="NZ_CP034234.1"/>
</dbReference>
<dbReference type="Pfam" id="PF07992">
    <property type="entry name" value="Pyr_redox_2"/>
    <property type="match status" value="1"/>
</dbReference>
<accession>A0A3Q8S6F9</accession>
<feature type="domain" description="FAD/NAD(P)-binding" evidence="3">
    <location>
        <begin position="5"/>
        <end position="272"/>
    </location>
</feature>
<dbReference type="Proteomes" id="UP000278804">
    <property type="component" value="Chromosome"/>
</dbReference>
<evidence type="ECO:0000256" key="1">
    <source>
        <dbReference type="ARBA" id="ARBA00022630"/>
    </source>
</evidence>
<keyword evidence="2" id="KW-0560">Oxidoreductase</keyword>
<protein>
    <submittedName>
        <fullName evidence="4">NAD(P)/FAD-dependent oxidoreductase</fullName>
    </submittedName>
</protein>
<evidence type="ECO:0000313" key="4">
    <source>
        <dbReference type="EMBL" id="AZK43459.1"/>
    </source>
</evidence>
<dbReference type="InterPro" id="IPR050097">
    <property type="entry name" value="Ferredoxin-NADP_redctase_2"/>
</dbReference>
<dbReference type="Gene3D" id="3.50.50.60">
    <property type="entry name" value="FAD/NAD(P)-binding domain"/>
    <property type="match status" value="2"/>
</dbReference>
<proteinExistence type="predicted"/>
<keyword evidence="5" id="KW-1185">Reference proteome</keyword>